<evidence type="ECO:0000313" key="2">
    <source>
        <dbReference type="Proteomes" id="UP000775872"/>
    </source>
</evidence>
<protein>
    <recommendedName>
        <fullName evidence="3">F-box domain-containing protein</fullName>
    </recommendedName>
</protein>
<reference evidence="1" key="1">
    <citation type="submission" date="2021-10" db="EMBL/GenBank/DDBJ databases">
        <authorList>
            <person name="Piombo E."/>
        </authorList>
    </citation>
    <scope>NUCLEOTIDE SEQUENCE</scope>
</reference>
<keyword evidence="2" id="KW-1185">Reference proteome</keyword>
<evidence type="ECO:0000313" key="1">
    <source>
        <dbReference type="EMBL" id="CAH0046025.1"/>
    </source>
</evidence>
<dbReference type="AlphaFoldDB" id="A0A9N9W4B7"/>
<dbReference type="OrthoDB" id="5135625at2759"/>
<sequence>MEGKTGSDPISLLSLPPEIQTKICSCLAQSFEQSTINAVLRTCKHLYEIALPLSVSFFRNATSRLDDSGACSRARNVQFLRYILIRKPELSKYVETVIFGSFSSDNPRIEHPKDIAHLKDTQSTKAEVDVFRETIQKKLGHFGLDRFPWYSPWVREWLDGLAQGNTDAQITLILLVCPNIRALLFERPKGAQTFVRFLFVVGLLSNAIPGGHYPEMPSGVPLLNVQDVYHEANDVDIRYNDFAGHAQPIFFLPRLRFYECNLAFGGDGDPQGLTLLKPRSSPIEEIVLRASAVSGPIILVMLKACNALKKLEYTQLCTTTAYRGVNPRQLAEALLLHTDTLEDLFVNFEDLRDKRWEWEDHTDTLYMGTSFSQLHSLKRLTISMQSITGILAGPPENFTSSRQMPLQIEEAPSLVNCLPESLEYLKIVACGEEIQEKAAELLRTVEKRQRFTKLTYIGFFFNRWLMKPEIDLRCDMPNVQLDIRYQTREEYVYDLARPIAKSGLGGVRNQISRIYGADARQKYLMRRGL</sequence>
<evidence type="ECO:0008006" key="3">
    <source>
        <dbReference type="Google" id="ProtNLM"/>
    </source>
</evidence>
<dbReference type="EMBL" id="CABFOC020000013">
    <property type="protein sequence ID" value="CAH0046025.1"/>
    <property type="molecule type" value="Genomic_DNA"/>
</dbReference>
<dbReference type="CDD" id="cd09917">
    <property type="entry name" value="F-box_SF"/>
    <property type="match status" value="1"/>
</dbReference>
<accession>A0A9N9W4B7</accession>
<proteinExistence type="predicted"/>
<gene>
    <name evidence="1" type="ORF">CSOL1703_00012658</name>
</gene>
<dbReference type="Proteomes" id="UP000775872">
    <property type="component" value="Unassembled WGS sequence"/>
</dbReference>
<name>A0A9N9W4B7_9HYPO</name>
<comment type="caution">
    <text evidence="1">The sequence shown here is derived from an EMBL/GenBank/DDBJ whole genome shotgun (WGS) entry which is preliminary data.</text>
</comment>
<organism evidence="1 2">
    <name type="scientific">Clonostachys solani</name>
    <dbReference type="NCBI Taxonomy" id="160281"/>
    <lineage>
        <taxon>Eukaryota</taxon>
        <taxon>Fungi</taxon>
        <taxon>Dikarya</taxon>
        <taxon>Ascomycota</taxon>
        <taxon>Pezizomycotina</taxon>
        <taxon>Sordariomycetes</taxon>
        <taxon>Hypocreomycetidae</taxon>
        <taxon>Hypocreales</taxon>
        <taxon>Bionectriaceae</taxon>
        <taxon>Clonostachys</taxon>
    </lineage>
</organism>